<dbReference type="PANTHER" id="PTHR43767:SF1">
    <property type="entry name" value="NONRIBOSOMAL PEPTIDE SYNTHASE PES1 (EUROFUNG)-RELATED"/>
    <property type="match status" value="1"/>
</dbReference>
<dbReference type="InterPro" id="IPR050237">
    <property type="entry name" value="ATP-dep_AMP-bd_enzyme"/>
</dbReference>
<protein>
    <submittedName>
        <fullName evidence="3">Acetyl-coenzyme A synthetase</fullName>
        <ecNumber evidence="3">6.2.1.1</ecNumber>
    </submittedName>
</protein>
<sequence>MTIKYTVDEGRPFYGKFWPKGVPHQLDYDYSLTVGGMLDRAIEKWPNDPAMWFLKTWVTYKEFGNYVDRMATYLHSIGVKKGDVVAIHLANCIQYEVAYFAIAKIGAIVTGINPTYKPMEILHQCKLTGAKVIIVLDALYFHYVSKFRDEWDFDKIIYTNLVDLASGMSPVIKFIGKLLKKIPKAKVEHPNAISFMECLKTAPNVPNVEIDCENDAATLIMTGGTTGVPKAAELTHMNVVANAFQCKEILINQREEGSTEAPLGHRTGMVGCLPLYHSFAMTTVMNISMAVGGWQMLFAKPPPTEELLKEIHELPDYNGYIYCAAEILFQRIAEIDHAVLEKYPLKGHLKLCISGAGPLHEYVRIPYEKNTGAKITEGYGLSECSPVASCNNFYGEREPGYIGVPAPGTDWAIFDAEDFSKGIINGLGEEAGTGEICVAGPQVMKGYWQNPERTKETIKEYDGRKWLLTGDIGFMDEYGRIAIRDRKKQLIKMAGHSVFPKEVESLIGSHEKVLEVAVAGLPDPKTGEAVKAWVALKPEFRGTITGEEIKAWTEENMTRWKCPKYVEIIDEVPKSNVGKIMRRTLQEADPMFKKSE</sequence>
<dbReference type="InterPro" id="IPR045851">
    <property type="entry name" value="AMP-bd_C_sf"/>
</dbReference>
<dbReference type="PROSITE" id="PS00455">
    <property type="entry name" value="AMP_BINDING"/>
    <property type="match status" value="1"/>
</dbReference>
<evidence type="ECO:0000259" key="2">
    <source>
        <dbReference type="Pfam" id="PF13193"/>
    </source>
</evidence>
<dbReference type="SUPFAM" id="SSF56801">
    <property type="entry name" value="Acetyl-CoA synthetase-like"/>
    <property type="match status" value="1"/>
</dbReference>
<gene>
    <name evidence="3" type="ORF">NEF87_003461</name>
</gene>
<dbReference type="InterPro" id="IPR042099">
    <property type="entry name" value="ANL_N_sf"/>
</dbReference>
<keyword evidence="3" id="KW-0436">Ligase</keyword>
<dbReference type="Proteomes" id="UP001208689">
    <property type="component" value="Chromosome"/>
</dbReference>
<dbReference type="InterPro" id="IPR025110">
    <property type="entry name" value="AMP-bd_C"/>
</dbReference>
<organism evidence="3 4">
    <name type="scientific">Candidatus Lokiarchaeum ossiferum</name>
    <dbReference type="NCBI Taxonomy" id="2951803"/>
    <lineage>
        <taxon>Archaea</taxon>
        <taxon>Promethearchaeati</taxon>
        <taxon>Promethearchaeota</taxon>
        <taxon>Promethearchaeia</taxon>
        <taxon>Promethearchaeales</taxon>
        <taxon>Promethearchaeaceae</taxon>
        <taxon>Candidatus Lokiarchaeum</taxon>
    </lineage>
</organism>
<keyword evidence="4" id="KW-1185">Reference proteome</keyword>
<dbReference type="InterPro" id="IPR020845">
    <property type="entry name" value="AMP-binding_CS"/>
</dbReference>
<dbReference type="Pfam" id="PF00501">
    <property type="entry name" value="AMP-binding"/>
    <property type="match status" value="1"/>
</dbReference>
<dbReference type="Gene3D" id="3.40.50.12780">
    <property type="entry name" value="N-terminal domain of ligase-like"/>
    <property type="match status" value="1"/>
</dbReference>
<accession>A0ABY6HX68</accession>
<dbReference type="PANTHER" id="PTHR43767">
    <property type="entry name" value="LONG-CHAIN-FATTY-ACID--COA LIGASE"/>
    <property type="match status" value="1"/>
</dbReference>
<evidence type="ECO:0000313" key="3">
    <source>
        <dbReference type="EMBL" id="UYP47176.1"/>
    </source>
</evidence>
<dbReference type="Gene3D" id="3.30.300.30">
    <property type="match status" value="1"/>
</dbReference>
<dbReference type="GO" id="GO:0003987">
    <property type="term" value="F:acetate-CoA ligase activity"/>
    <property type="evidence" value="ECO:0007669"/>
    <property type="project" value="UniProtKB-EC"/>
</dbReference>
<dbReference type="InterPro" id="IPR000873">
    <property type="entry name" value="AMP-dep_synth/lig_dom"/>
</dbReference>
<feature type="domain" description="AMP-dependent synthetase/ligase" evidence="1">
    <location>
        <begin position="39"/>
        <end position="448"/>
    </location>
</feature>
<reference evidence="3" key="1">
    <citation type="submission" date="2022-09" db="EMBL/GenBank/DDBJ databases">
        <title>Actin cytoskeleton and complex cell architecture in an #Asgard archaeon.</title>
        <authorList>
            <person name="Ponce Toledo R.I."/>
            <person name="Schleper C."/>
            <person name="Rodrigues Oliveira T."/>
            <person name="Wollweber F."/>
            <person name="Xu J."/>
            <person name="Rittmann S."/>
            <person name="Klingl A."/>
            <person name="Pilhofer M."/>
        </authorList>
    </citation>
    <scope>NUCLEOTIDE SEQUENCE</scope>
    <source>
        <strain evidence="3">B-35</strain>
    </source>
</reference>
<dbReference type="Pfam" id="PF13193">
    <property type="entry name" value="AMP-binding_C"/>
    <property type="match status" value="1"/>
</dbReference>
<evidence type="ECO:0000313" key="4">
    <source>
        <dbReference type="Proteomes" id="UP001208689"/>
    </source>
</evidence>
<name>A0ABY6HX68_9ARCH</name>
<evidence type="ECO:0000259" key="1">
    <source>
        <dbReference type="Pfam" id="PF00501"/>
    </source>
</evidence>
<proteinExistence type="predicted"/>
<dbReference type="EC" id="6.2.1.1" evidence="3"/>
<feature type="domain" description="AMP-binding enzyme C-terminal" evidence="2">
    <location>
        <begin position="502"/>
        <end position="579"/>
    </location>
</feature>
<dbReference type="EMBL" id="CP104013">
    <property type="protein sequence ID" value="UYP47176.1"/>
    <property type="molecule type" value="Genomic_DNA"/>
</dbReference>